<reference evidence="25" key="1">
    <citation type="journal article" date="2010" name="Science">
        <title>The genome of the Western clawed frog Xenopus tropicalis.</title>
        <authorList>
            <person name="Hellsten U."/>
            <person name="Harland R.M."/>
            <person name="Gilchrist M.J."/>
            <person name="Hendrix D."/>
            <person name="Jurka J."/>
            <person name="Kapitonov V."/>
            <person name="Ovcharenko I."/>
            <person name="Putnam N.H."/>
            <person name="Shu S."/>
            <person name="Taher L."/>
            <person name="Blitz I.L."/>
            <person name="Blumberg B."/>
            <person name="Dichmann D.S."/>
            <person name="Dubchak I."/>
            <person name="Amaya E."/>
            <person name="Detter J.C."/>
            <person name="Fletcher R."/>
            <person name="Gerhard D.S."/>
            <person name="Goodstein D."/>
            <person name="Graves T."/>
            <person name="Grigoriev I.V."/>
            <person name="Grimwood J."/>
            <person name="Kawashima T."/>
            <person name="Lindquist E."/>
            <person name="Lucas S.M."/>
            <person name="Mead P.E."/>
            <person name="Mitros T."/>
            <person name="Ogino H."/>
            <person name="Ohta Y."/>
            <person name="Poliakov A.V."/>
            <person name="Pollet N."/>
            <person name="Robert J."/>
            <person name="Salamov A."/>
            <person name="Sater A.K."/>
            <person name="Schmutz J."/>
            <person name="Terry A."/>
            <person name="Vize P.D."/>
            <person name="Warren W.C."/>
            <person name="Wells D."/>
            <person name="Wills A."/>
            <person name="Wilson R.K."/>
            <person name="Zimmerman L.B."/>
            <person name="Zorn A.M."/>
            <person name="Grainger R."/>
            <person name="Grammer T."/>
            <person name="Khokha M.K."/>
            <person name="Richardson P.M."/>
            <person name="Rokhsar D.S."/>
        </authorList>
    </citation>
    <scope>NUCLEOTIDE SEQUENCE [LARGE SCALE GENOMIC DNA]</scope>
    <source>
        <strain evidence="25">Nigerian</strain>
    </source>
</reference>
<evidence type="ECO:0000313" key="25">
    <source>
        <dbReference type="Ensembl" id="ENSXETP00000090014"/>
    </source>
</evidence>
<evidence type="ECO:0000259" key="24">
    <source>
        <dbReference type="PROSITE" id="PS51412"/>
    </source>
</evidence>
<dbReference type="SMART" id="SM00192">
    <property type="entry name" value="LDLa"/>
    <property type="match status" value="1"/>
</dbReference>
<sequence length="956" mass="107442">MLRTHKVKISKLSLYIIAFTRLMGSRPCIIFLLIVSLAGGALSCFCDHYPWTSWSSCSKTCDHGTQSRSRTISYDDYYWKHNCGGLCTMRETRSCNEQSCPINCKLGDFGSWSDCDPCLKKQFRTRSLERPSQFGGEGCTEALVESRICVPAKLCKIEQLDCSGKFQCVSGRCIPFNLKCNGDNDCGDNSDERVCRKREPQRSFEPIPGIQLMGNGFNYLSGESRGEVLDNSFFGGKMDKVYGNGTGQNRKLYRLSANLDTFKFELRNEEDDAVPTFYNSLIDFDKENSRTGSSQSSRRGSAGIPLLFHRKSNTRITSSSSFREAAQASRKQSSKFIRINKVISVSDFTMKKNNLWLSDVFLKALNNLPLEYNYPLYSRIFDDFGTHYIMAGSMGGSYDLLFQYSSENLKSSGLTNQESLECVRTEITYRVFFRKKRKVRESCTRNKMSERYEGSFVQASEKSISLIKGGRAEYAAKLAWQRQETLPENTVFEEWVKSTIDNPVVVDFELAPILDLITGIPCAVTKKRNLQKAFAKYLETFDPCICAPCPNNARVVLSGTECLCICQPGTYGDNCEKRTPDYTSVVVDGAWGCWKAWSSCDGAFTRRRTRECNNPYPRNGGKPCEGEATQEEDCNISLFEDTGALCINEGDKKETDRVQPEHDTGCPKPDLLGIAFLTNEKNWYDVAEQIEIACVSGYELSGYPFLRCLPDGTWKQEDVECVKTTCPRPKASEDITIYHYKTDYKVGESIHVSCPRDFVVVGSARYTCGRDLEWNPPILRQLTCGKETQKVIQGNCKPGQKQMGSDCICMSPETDCGHFTEDLCILDAVTQNPVTISRCKFLAENCLGHKKLQFLDNGPCKRDQLDWYRTRVSLAVSSTKKEPCGYDFCYDWEQCSGSECFCLLPPQCPPNSEVQYCAKVGSAGKQRTISLCSLGAIKCASIKVEVLYDGACSTTN</sequence>
<keyword evidence="5" id="KW-0964">Secreted</keyword>
<evidence type="ECO:0000256" key="6">
    <source>
        <dbReference type="ARBA" id="ARBA00022536"/>
    </source>
</evidence>
<name>A0A6I8RZ64_XENTR</name>
<dbReference type="InterPro" id="IPR001862">
    <property type="entry name" value="MAC_perforin"/>
</dbReference>
<dbReference type="Xenbase" id="XB-GENE-974694">
    <property type="gene designation" value="c6.2"/>
</dbReference>
<evidence type="ECO:0000256" key="13">
    <source>
        <dbReference type="ARBA" id="ARBA00022852"/>
    </source>
</evidence>
<dbReference type="PROSITE" id="PS50923">
    <property type="entry name" value="SUSHI"/>
    <property type="match status" value="2"/>
</dbReference>
<dbReference type="PROSITE" id="PS50068">
    <property type="entry name" value="LDLRA_2"/>
    <property type="match status" value="1"/>
</dbReference>
<dbReference type="SMART" id="SM00457">
    <property type="entry name" value="MACPF"/>
    <property type="match status" value="1"/>
</dbReference>
<keyword evidence="19" id="KW-0325">Glycoprotein</keyword>
<dbReference type="SMART" id="SM00209">
    <property type="entry name" value="TSP1"/>
    <property type="match status" value="3"/>
</dbReference>
<evidence type="ECO:0000256" key="7">
    <source>
        <dbReference type="ARBA" id="ARBA00022537"/>
    </source>
</evidence>
<dbReference type="SUPFAM" id="SSF57535">
    <property type="entry name" value="Complement control module/SCR domain"/>
    <property type="match status" value="2"/>
</dbReference>
<dbReference type="PANTHER" id="PTHR45742">
    <property type="entry name" value="COMPLEMENT COMPONENT C6"/>
    <property type="match status" value="1"/>
</dbReference>
<evidence type="ECO:0000256" key="3">
    <source>
        <dbReference type="ARBA" id="ARBA00009214"/>
    </source>
</evidence>
<dbReference type="PROSITE" id="PS50092">
    <property type="entry name" value="TSP1"/>
    <property type="match status" value="3"/>
</dbReference>
<dbReference type="Ensembl" id="ENSXETT00000092910">
    <property type="protein sequence ID" value="ENSXETP00000090014"/>
    <property type="gene ID" value="ENSXETG00000003532"/>
</dbReference>
<evidence type="ECO:0000256" key="8">
    <source>
        <dbReference type="ARBA" id="ARBA00022588"/>
    </source>
</evidence>
<dbReference type="InterPro" id="IPR048831">
    <property type="entry name" value="C8A_B_C6_EGF-like"/>
</dbReference>
<keyword evidence="8" id="KW-0399">Innate immunity</keyword>
<dbReference type="InterPro" id="IPR048828">
    <property type="entry name" value="C6_KAZAL"/>
</dbReference>
<feature type="disulfide bond" evidence="21">
    <location>
        <begin position="168"/>
        <end position="186"/>
    </location>
</feature>
<dbReference type="CDD" id="cd00033">
    <property type="entry name" value="CCP"/>
    <property type="match status" value="2"/>
</dbReference>
<evidence type="ECO:0000256" key="1">
    <source>
        <dbReference type="ARBA" id="ARBA00004276"/>
    </source>
</evidence>
<dbReference type="Pfam" id="PF01823">
    <property type="entry name" value="MACPF"/>
    <property type="match status" value="1"/>
</dbReference>
<comment type="caution">
    <text evidence="22">Lacks conserved residue(s) required for the propagation of feature annotation.</text>
</comment>
<dbReference type="PROSITE" id="PS00279">
    <property type="entry name" value="MACPF_1"/>
    <property type="match status" value="1"/>
</dbReference>
<dbReference type="Gene3D" id="3.30.60.30">
    <property type="match status" value="2"/>
</dbReference>
<dbReference type="Gene3D" id="2.20.100.10">
    <property type="entry name" value="Thrombospondin type-1 (TSP1) repeat"/>
    <property type="match status" value="3"/>
</dbReference>
<evidence type="ECO:0000256" key="2">
    <source>
        <dbReference type="ARBA" id="ARBA00004613"/>
    </source>
</evidence>
<evidence type="ECO:0000256" key="18">
    <source>
        <dbReference type="ARBA" id="ARBA00023157"/>
    </source>
</evidence>
<dbReference type="InterPro" id="IPR035976">
    <property type="entry name" value="Sushi/SCR/CCP_sf"/>
</dbReference>
<dbReference type="PROSITE" id="PS51412">
    <property type="entry name" value="MACPF_2"/>
    <property type="match status" value="1"/>
</dbReference>
<keyword evidence="7" id="KW-1052">Target cell membrane</keyword>
<dbReference type="Gene3D" id="2.10.70.10">
    <property type="entry name" value="Complement Module, domain 1"/>
    <property type="match status" value="2"/>
</dbReference>
<dbReference type="GeneTree" id="ENSGT00940000156814"/>
<dbReference type="Pfam" id="PF00090">
    <property type="entry name" value="TSP_1"/>
    <property type="match status" value="3"/>
</dbReference>
<dbReference type="FunFam" id="4.10.400.10:FF:000065">
    <property type="entry name" value="Transmembrane protease serine 7"/>
    <property type="match status" value="1"/>
</dbReference>
<evidence type="ECO:0000256" key="5">
    <source>
        <dbReference type="ARBA" id="ARBA00022525"/>
    </source>
</evidence>
<comment type="similarity">
    <text evidence="3">Belongs to the complement C6/C7/C8/C9 family.</text>
</comment>
<dbReference type="CDD" id="cd00112">
    <property type="entry name" value="LDLa"/>
    <property type="match status" value="1"/>
</dbReference>
<evidence type="ECO:0000256" key="4">
    <source>
        <dbReference type="ARBA" id="ARBA00022452"/>
    </source>
</evidence>
<dbReference type="Pfam" id="PF00084">
    <property type="entry name" value="Sushi"/>
    <property type="match status" value="2"/>
</dbReference>
<dbReference type="SMART" id="SM00032">
    <property type="entry name" value="CCP"/>
    <property type="match status" value="2"/>
</dbReference>
<keyword evidence="12" id="KW-0677">Repeat</keyword>
<dbReference type="GO" id="GO:0031640">
    <property type="term" value="P:killing of cells of another organism"/>
    <property type="evidence" value="ECO:0007669"/>
    <property type="project" value="UniProtKB-KW"/>
</dbReference>
<dbReference type="SUPFAM" id="SSF57424">
    <property type="entry name" value="LDL receptor-like module"/>
    <property type="match status" value="1"/>
</dbReference>
<feature type="domain" description="Sushi" evidence="23">
    <location>
        <begin position="724"/>
        <end position="786"/>
    </location>
</feature>
<dbReference type="InterPro" id="IPR020863">
    <property type="entry name" value="MACPF_CS"/>
</dbReference>
<dbReference type="Pfam" id="PF21195">
    <property type="entry name" value="EGF_C8A_B_C6"/>
    <property type="match status" value="1"/>
</dbReference>
<evidence type="ECO:0000256" key="11">
    <source>
        <dbReference type="ARBA" id="ARBA00022729"/>
    </source>
</evidence>
<dbReference type="SUPFAM" id="SSF82895">
    <property type="entry name" value="TSP-1 type 1 repeat"/>
    <property type="match status" value="3"/>
</dbReference>
<keyword evidence="6" id="KW-0245">EGF-like domain</keyword>
<evidence type="ECO:0000256" key="19">
    <source>
        <dbReference type="ARBA" id="ARBA00023180"/>
    </source>
</evidence>
<evidence type="ECO:0000256" key="16">
    <source>
        <dbReference type="ARBA" id="ARBA00023058"/>
    </source>
</evidence>
<dbReference type="InterPro" id="IPR036383">
    <property type="entry name" value="TSP1_rpt_sf"/>
</dbReference>
<evidence type="ECO:0000259" key="23">
    <source>
        <dbReference type="PROSITE" id="PS50923"/>
    </source>
</evidence>
<feature type="disulfide bond" evidence="22">
    <location>
        <begin position="694"/>
        <end position="721"/>
    </location>
</feature>
<evidence type="ECO:0000256" key="14">
    <source>
        <dbReference type="ARBA" id="ARBA00022859"/>
    </source>
</evidence>
<proteinExistence type="inferred from homology"/>
<feature type="disulfide bond" evidence="21">
    <location>
        <begin position="180"/>
        <end position="195"/>
    </location>
</feature>
<accession>A0A6I8RZ64</accession>
<dbReference type="Gene3D" id="4.10.400.10">
    <property type="entry name" value="Low-density Lipoprotein Receptor"/>
    <property type="match status" value="1"/>
</dbReference>
<dbReference type="PROSITE" id="PS01209">
    <property type="entry name" value="LDLRA_1"/>
    <property type="match status" value="1"/>
</dbReference>
<dbReference type="SMART" id="SM00057">
    <property type="entry name" value="FIMAC"/>
    <property type="match status" value="2"/>
</dbReference>
<dbReference type="InterPro" id="IPR000436">
    <property type="entry name" value="Sushi_SCR_CCP_dom"/>
</dbReference>
<dbReference type="FunFam" id="2.20.100.10:FF:000002">
    <property type="entry name" value="Unc-5 netrin receptor C"/>
    <property type="match status" value="1"/>
</dbReference>
<dbReference type="GO" id="GO:0005579">
    <property type="term" value="C:membrane attack complex"/>
    <property type="evidence" value="ECO:0007669"/>
    <property type="project" value="UniProtKB-KW"/>
</dbReference>
<dbReference type="PRINTS" id="PR00764">
    <property type="entry name" value="COMPLEMENTC9"/>
</dbReference>
<dbReference type="Pfam" id="PF00057">
    <property type="entry name" value="Ldl_recept_a"/>
    <property type="match status" value="1"/>
</dbReference>
<keyword evidence="14" id="KW-0391">Immunity</keyword>
<keyword evidence="17" id="KW-0472">Membrane</keyword>
<dbReference type="GO" id="GO:0044218">
    <property type="term" value="C:other organism cell membrane"/>
    <property type="evidence" value="ECO:0007669"/>
    <property type="project" value="UniProtKB-KW"/>
</dbReference>
<feature type="domain" description="Sushi" evidence="23">
    <location>
        <begin position="664"/>
        <end position="723"/>
    </location>
</feature>
<reference evidence="25" key="2">
    <citation type="submission" date="2020-05" db="UniProtKB">
        <authorList>
            <consortium name="Ensembl"/>
        </authorList>
    </citation>
    <scope>IDENTIFICATION</scope>
</reference>
<evidence type="ECO:0000256" key="10">
    <source>
        <dbReference type="ARBA" id="ARBA00022692"/>
    </source>
</evidence>
<keyword evidence="20" id="KW-1053">Target membrane</keyword>
<evidence type="ECO:0000256" key="12">
    <source>
        <dbReference type="ARBA" id="ARBA00022737"/>
    </source>
</evidence>
<keyword evidence="18 22" id="KW-1015">Disulfide bond</keyword>
<dbReference type="InterPro" id="IPR036055">
    <property type="entry name" value="LDL_receptor-like_sf"/>
</dbReference>
<dbReference type="Pfam" id="PF21288">
    <property type="entry name" value="Kazal_C6"/>
    <property type="match status" value="1"/>
</dbReference>
<dbReference type="InterPro" id="IPR000884">
    <property type="entry name" value="TSP1_rpt"/>
</dbReference>
<gene>
    <name evidence="25" type="primary">c6.2</name>
</gene>
<dbReference type="InterPro" id="IPR020864">
    <property type="entry name" value="MACPF"/>
</dbReference>
<organism evidence="25">
    <name type="scientific">Xenopus tropicalis</name>
    <name type="common">Western clawed frog</name>
    <name type="synonym">Silurana tropicalis</name>
    <dbReference type="NCBI Taxonomy" id="8364"/>
    <lineage>
        <taxon>Eukaryota</taxon>
        <taxon>Metazoa</taxon>
        <taxon>Chordata</taxon>
        <taxon>Craniata</taxon>
        <taxon>Vertebrata</taxon>
        <taxon>Euteleostomi</taxon>
        <taxon>Amphibia</taxon>
        <taxon>Batrachia</taxon>
        <taxon>Anura</taxon>
        <taxon>Pipoidea</taxon>
        <taxon>Pipidae</taxon>
        <taxon>Xenopodinae</taxon>
        <taxon>Xenopus</taxon>
        <taxon>Silurana</taxon>
    </lineage>
</organism>
<comment type="subcellular location">
    <subcellularLocation>
        <location evidence="2">Secreted</location>
    </subcellularLocation>
    <subcellularLocation>
        <location evidence="1">Target cell membrane</location>
        <topology evidence="1">Multi-pass membrane protein</topology>
    </subcellularLocation>
</comment>
<keyword evidence="15" id="KW-0180">Complement pathway</keyword>
<dbReference type="FunCoup" id="A0A6I8RZ64">
    <property type="interactions" value="110"/>
</dbReference>
<evidence type="ECO:0000256" key="15">
    <source>
        <dbReference type="ARBA" id="ARBA00022875"/>
    </source>
</evidence>
<keyword evidence="13" id="KW-0204">Cytolysis</keyword>
<protein>
    <submittedName>
        <fullName evidence="25">Complement C6, gene 2</fullName>
    </submittedName>
</protein>
<dbReference type="GO" id="GO:0006958">
    <property type="term" value="P:complement activation, classical pathway"/>
    <property type="evidence" value="ECO:0007669"/>
    <property type="project" value="UniProtKB-KW"/>
</dbReference>
<evidence type="ECO:0000256" key="21">
    <source>
        <dbReference type="PROSITE-ProRule" id="PRU00124"/>
    </source>
</evidence>
<keyword evidence="4" id="KW-1134">Transmembrane beta strand</keyword>
<evidence type="ECO:0000256" key="20">
    <source>
        <dbReference type="ARBA" id="ARBA00023298"/>
    </source>
</evidence>
<dbReference type="GO" id="GO:0045087">
    <property type="term" value="P:innate immune response"/>
    <property type="evidence" value="ECO:0007669"/>
    <property type="project" value="UniProtKB-KW"/>
</dbReference>
<dbReference type="InParanoid" id="A0A6I8RZ64"/>
<evidence type="ECO:0000256" key="9">
    <source>
        <dbReference type="ARBA" id="ARBA00022659"/>
    </source>
</evidence>
<dbReference type="AlphaFoldDB" id="A0A6I8RZ64"/>
<evidence type="ECO:0000256" key="22">
    <source>
        <dbReference type="PROSITE-ProRule" id="PRU00302"/>
    </source>
</evidence>
<keyword evidence="16" id="KW-0473">Membrane attack complex</keyword>
<keyword evidence="10" id="KW-0812">Transmembrane</keyword>
<dbReference type="InterPro" id="IPR023415">
    <property type="entry name" value="LDLR_class-A_CS"/>
</dbReference>
<dbReference type="Bgee" id="ENSXETG00000003532">
    <property type="expression patterns" value="Expressed in liver and 8 other cell types or tissues"/>
</dbReference>
<dbReference type="InterPro" id="IPR003884">
    <property type="entry name" value="FacI_MAC"/>
</dbReference>
<evidence type="ECO:0000256" key="17">
    <source>
        <dbReference type="ARBA" id="ARBA00023136"/>
    </source>
</evidence>
<keyword evidence="9 22" id="KW-0768">Sushi</keyword>
<keyword evidence="11" id="KW-0732">Signal</keyword>
<dbReference type="GO" id="GO:0005576">
    <property type="term" value="C:extracellular region"/>
    <property type="evidence" value="ECO:0007669"/>
    <property type="project" value="UniProtKB-SubCell"/>
</dbReference>
<dbReference type="PANTHER" id="PTHR45742:SF4">
    <property type="entry name" value="COMPLEMENT COMPONENT C6"/>
    <property type="match status" value="1"/>
</dbReference>
<feature type="domain" description="MACPF" evidence="24">
    <location>
        <begin position="195"/>
        <end position="545"/>
    </location>
</feature>
<dbReference type="InterPro" id="IPR002172">
    <property type="entry name" value="LDrepeatLR_classA_rpt"/>
</dbReference>